<dbReference type="Pfam" id="PF01042">
    <property type="entry name" value="Ribonuc_L-PSP"/>
    <property type="match status" value="1"/>
</dbReference>
<feature type="chain" id="PRO_5047290269" evidence="1">
    <location>
        <begin position="32"/>
        <end position="164"/>
    </location>
</feature>
<evidence type="ECO:0000313" key="2">
    <source>
        <dbReference type="EMBL" id="MBO1531370.1"/>
    </source>
</evidence>
<organism evidence="2 3">
    <name type="scientific">Psychrobacter coccoides</name>
    <dbReference type="NCBI Taxonomy" id="2818440"/>
    <lineage>
        <taxon>Bacteria</taxon>
        <taxon>Pseudomonadati</taxon>
        <taxon>Pseudomonadota</taxon>
        <taxon>Gammaproteobacteria</taxon>
        <taxon>Moraxellales</taxon>
        <taxon>Moraxellaceae</taxon>
        <taxon>Psychrobacter</taxon>
    </lineage>
</organism>
<dbReference type="EMBL" id="JAGBKM010000016">
    <property type="protein sequence ID" value="MBO1531370.1"/>
    <property type="molecule type" value="Genomic_DNA"/>
</dbReference>
<reference evidence="2 3" key="1">
    <citation type="submission" date="2021-03" db="EMBL/GenBank/DDBJ databases">
        <authorList>
            <person name="Shang D.-D."/>
            <person name="Du Z.-J."/>
            <person name="Chen G.-J."/>
        </authorList>
    </citation>
    <scope>NUCLEOTIDE SEQUENCE [LARGE SCALE GENOMIC DNA]</scope>
    <source>
        <strain evidence="2 3">F1192</strain>
    </source>
</reference>
<dbReference type="RefSeq" id="WP_207991747.1">
    <property type="nucleotide sequence ID" value="NZ_JAGBKM010000016.1"/>
</dbReference>
<evidence type="ECO:0000256" key="1">
    <source>
        <dbReference type="SAM" id="SignalP"/>
    </source>
</evidence>
<accession>A0ABS3NPP0</accession>
<dbReference type="Proteomes" id="UP000664554">
    <property type="component" value="Unassembled WGS sequence"/>
</dbReference>
<feature type="signal peptide" evidence="1">
    <location>
        <begin position="1"/>
        <end position="31"/>
    </location>
</feature>
<dbReference type="CDD" id="cd00448">
    <property type="entry name" value="YjgF_YER057c_UK114_family"/>
    <property type="match status" value="1"/>
</dbReference>
<dbReference type="InterPro" id="IPR006175">
    <property type="entry name" value="YjgF/YER057c/UK114"/>
</dbReference>
<evidence type="ECO:0000313" key="3">
    <source>
        <dbReference type="Proteomes" id="UP000664554"/>
    </source>
</evidence>
<comment type="caution">
    <text evidence="2">The sequence shown here is derived from an EMBL/GenBank/DDBJ whole genome shotgun (WGS) entry which is preliminary data.</text>
</comment>
<sequence length="164" mass="17197">MSKFTHKATAALSKAFLVGACSLGLAISAHAAPEKAAANATMTKSAPVFLGDGGEYPFSSAVRVGDTLYMSGQLGFKDGELVEGGVAAETKQVLDNINSVLLQYGYQKSDLVKCMAMLTDIDDFAAFNEVYKTELAKPYPVRSAFAVKDLAVGASVEVECIAAK</sequence>
<name>A0ABS3NPP0_9GAMM</name>
<dbReference type="PANTHER" id="PTHR11803">
    <property type="entry name" value="2-IMINOBUTANOATE/2-IMINOPROPANOATE DEAMINASE RIDA"/>
    <property type="match status" value="1"/>
</dbReference>
<keyword evidence="1" id="KW-0732">Signal</keyword>
<dbReference type="Gene3D" id="3.30.1330.40">
    <property type="entry name" value="RutC-like"/>
    <property type="match status" value="1"/>
</dbReference>
<gene>
    <name evidence="2" type="ORF">J3492_09125</name>
</gene>
<dbReference type="SUPFAM" id="SSF55298">
    <property type="entry name" value="YjgF-like"/>
    <property type="match status" value="1"/>
</dbReference>
<protein>
    <submittedName>
        <fullName evidence="2">RidA family protein</fullName>
    </submittedName>
</protein>
<keyword evidence="3" id="KW-1185">Reference proteome</keyword>
<proteinExistence type="predicted"/>
<dbReference type="InterPro" id="IPR035959">
    <property type="entry name" value="RutC-like_sf"/>
</dbReference>
<dbReference type="PANTHER" id="PTHR11803:SF39">
    <property type="entry name" value="2-IMINOBUTANOATE_2-IMINOPROPANOATE DEAMINASE"/>
    <property type="match status" value="1"/>
</dbReference>